<evidence type="ECO:0000313" key="1">
    <source>
        <dbReference type="EMBL" id="KAF8390394.1"/>
    </source>
</evidence>
<dbReference type="AlphaFoldDB" id="A0A835D7Y2"/>
<dbReference type="GO" id="GO:0006203">
    <property type="term" value="P:dGTP catabolic process"/>
    <property type="evidence" value="ECO:0007669"/>
    <property type="project" value="TreeGrafter"/>
</dbReference>
<reference evidence="1 2" key="1">
    <citation type="submission" date="2020-04" db="EMBL/GenBank/DDBJ databases">
        <title>Plant Genome Project.</title>
        <authorList>
            <person name="Zhang R.-G."/>
        </authorList>
    </citation>
    <scope>NUCLEOTIDE SEQUENCE [LARGE SCALE GENOMIC DNA]</scope>
    <source>
        <strain evidence="1">YNK0</strain>
        <tissue evidence="1">Leaf</tissue>
    </source>
</reference>
<dbReference type="SUPFAM" id="SSF109604">
    <property type="entry name" value="HD-domain/PDEase-like"/>
    <property type="match status" value="1"/>
</dbReference>
<dbReference type="OrthoDB" id="9991235at2759"/>
<protein>
    <submittedName>
        <fullName evidence="1">Uncharacterized protein</fullName>
    </submittedName>
</protein>
<sequence>MASVGRVCGSGGDLTRCGGDASAGSLGPSVLGSPTVCGNALVMLRAPLALDGPRDGLHSCDVVIGGTDCSAMDCLAMPFLKMLLNISMMWLFLFSHNQGEMLSLDDQISARMHSLKGGLQHVDNGCIPSVRIADSDRSSVPIVDARMEGSDTDQLYVDLNPVAGCVEPRAAMPGCPIEELLVFGPHSPTTLLVSGLDGPGMEGSSFTREDVGFGLEGSCSKSVVFSVHFHLFNFQHRNIFILTLLWWGLNSFLRQNFTLISGLTNMVYPGAVHSRFEHSLGVYWLAGEAVHKLQAHQGLELGIDPFDIQTVKLAGN</sequence>
<dbReference type="InterPro" id="IPR050135">
    <property type="entry name" value="dGTPase-like"/>
</dbReference>
<dbReference type="Gene3D" id="1.10.3210.10">
    <property type="entry name" value="Hypothetical protein af1432"/>
    <property type="match status" value="1"/>
</dbReference>
<dbReference type="GO" id="GO:0005634">
    <property type="term" value="C:nucleus"/>
    <property type="evidence" value="ECO:0007669"/>
    <property type="project" value="TreeGrafter"/>
</dbReference>
<dbReference type="EMBL" id="JABCRI010000018">
    <property type="protein sequence ID" value="KAF8390394.1"/>
    <property type="molecule type" value="Genomic_DNA"/>
</dbReference>
<gene>
    <name evidence="1" type="ORF">HHK36_024920</name>
</gene>
<organism evidence="1 2">
    <name type="scientific">Tetracentron sinense</name>
    <name type="common">Spur-leaf</name>
    <dbReference type="NCBI Taxonomy" id="13715"/>
    <lineage>
        <taxon>Eukaryota</taxon>
        <taxon>Viridiplantae</taxon>
        <taxon>Streptophyta</taxon>
        <taxon>Embryophyta</taxon>
        <taxon>Tracheophyta</taxon>
        <taxon>Spermatophyta</taxon>
        <taxon>Magnoliopsida</taxon>
        <taxon>Trochodendrales</taxon>
        <taxon>Trochodendraceae</taxon>
        <taxon>Tetracentron</taxon>
    </lineage>
</organism>
<dbReference type="PANTHER" id="PTHR11373">
    <property type="entry name" value="DEOXYNUCLEOSIDE TRIPHOSPHATE TRIPHOSPHOHYDROLASE"/>
    <property type="match status" value="1"/>
</dbReference>
<keyword evidence="2" id="KW-1185">Reference proteome</keyword>
<comment type="caution">
    <text evidence="1">The sequence shown here is derived from an EMBL/GenBank/DDBJ whole genome shotgun (WGS) entry which is preliminary data.</text>
</comment>
<dbReference type="Proteomes" id="UP000655225">
    <property type="component" value="Unassembled WGS sequence"/>
</dbReference>
<evidence type="ECO:0000313" key="2">
    <source>
        <dbReference type="Proteomes" id="UP000655225"/>
    </source>
</evidence>
<accession>A0A835D7Y2</accession>
<dbReference type="PANTHER" id="PTHR11373:SF4">
    <property type="entry name" value="DEOXYNUCLEOSIDE TRIPHOSPHATE TRIPHOSPHOHYDROLASE SAMHD1"/>
    <property type="match status" value="1"/>
</dbReference>
<proteinExistence type="predicted"/>
<name>A0A835D7Y2_TETSI</name>
<dbReference type="GO" id="GO:0008832">
    <property type="term" value="F:dGTPase activity"/>
    <property type="evidence" value="ECO:0007669"/>
    <property type="project" value="TreeGrafter"/>
</dbReference>